<gene>
    <name evidence="1" type="ORF">MJO52_19035</name>
</gene>
<dbReference type="Proteomes" id="UP001055658">
    <property type="component" value="Chromosome"/>
</dbReference>
<evidence type="ECO:0000313" key="1">
    <source>
        <dbReference type="EMBL" id="USD21134.1"/>
    </source>
</evidence>
<protein>
    <submittedName>
        <fullName evidence="1">TniQ family protein</fullName>
    </submittedName>
</protein>
<organism evidence="1 2">
    <name type="scientific">Microbulbifer variabilis</name>
    <dbReference type="NCBI Taxonomy" id="266805"/>
    <lineage>
        <taxon>Bacteria</taxon>
        <taxon>Pseudomonadati</taxon>
        <taxon>Pseudomonadota</taxon>
        <taxon>Gammaproteobacteria</taxon>
        <taxon>Cellvibrionales</taxon>
        <taxon>Microbulbiferaceae</taxon>
        <taxon>Microbulbifer</taxon>
    </lineage>
</organism>
<keyword evidence="2" id="KW-1185">Reference proteome</keyword>
<dbReference type="RefSeq" id="WP_252083537.1">
    <property type="nucleotide sequence ID" value="NZ_CP092418.1"/>
</dbReference>
<dbReference type="EMBL" id="CP092418">
    <property type="protein sequence ID" value="USD21134.1"/>
    <property type="molecule type" value="Genomic_DNA"/>
</dbReference>
<proteinExistence type="predicted"/>
<reference evidence="1" key="1">
    <citation type="submission" date="2022-02" db="EMBL/GenBank/DDBJ databases">
        <title>Coral-associated bacteria.</title>
        <authorList>
            <person name="Tang K."/>
            <person name="Wang X."/>
        </authorList>
    </citation>
    <scope>NUCLEOTIDE SEQUENCE</scope>
    <source>
        <strain evidence="1">SCSIO 43006</strain>
    </source>
</reference>
<sequence>MNFLYREKKFVDESLSDYVGRLAYWNGYRNSKVLISLLIKTYSSLLVGSDISERERARLSNINVEYKYHNLKWHKIRIALEFILRRYFILSELNLYEKPPKSWLYESKLCCKCWDDNPYVRFYWRDRLYSVCHLHDEKLVKIKDIPYGTSSSSLAGKIHLNKFNYNCGVTKAILDSHIDTGCSLSDLNFERAVAEDERKLWHRVRLFMKDRFLWEVDLECHLDIQELSGLSITVRLERIISKLHYENKLQEKLLRVVLILQILRGNLLINICSSVSTWVISESYSINPVLYFYVKGVRSHLFAKNKISDRGIVCSISFCGFSDRQLCKFILESEIFTPDEIKMLHGDGMKYSTGCSDPRGRIGNQYYDYDEYIDYADQNVFEVQPIKRGNLI</sequence>
<accession>A0ABY4VA69</accession>
<name>A0ABY4VA69_9GAMM</name>
<evidence type="ECO:0000313" key="2">
    <source>
        <dbReference type="Proteomes" id="UP001055658"/>
    </source>
</evidence>